<keyword evidence="2" id="KW-1185">Reference proteome</keyword>
<sequence>MCVRVLSVSGMPKKVRIWVDDRDDGRFNVYIDESLIQDDGALALQQILNVTITGWQRLDETMVRTALRAVTG</sequence>
<protein>
    <submittedName>
        <fullName evidence="1">Uncharacterized protein</fullName>
    </submittedName>
</protein>
<evidence type="ECO:0000313" key="2">
    <source>
        <dbReference type="Proteomes" id="UP000663908"/>
    </source>
</evidence>
<name>A0ABX7TN69_STRCY</name>
<accession>A0ABX7TN69</accession>
<organism evidence="1 2">
    <name type="scientific">Streptomyces cyanogenus</name>
    <dbReference type="NCBI Taxonomy" id="80860"/>
    <lineage>
        <taxon>Bacteria</taxon>
        <taxon>Bacillati</taxon>
        <taxon>Actinomycetota</taxon>
        <taxon>Actinomycetes</taxon>
        <taxon>Kitasatosporales</taxon>
        <taxon>Streptomycetaceae</taxon>
        <taxon>Streptomyces</taxon>
    </lineage>
</organism>
<dbReference type="EMBL" id="CP071839">
    <property type="protein sequence ID" value="QTD97038.1"/>
    <property type="molecule type" value="Genomic_DNA"/>
</dbReference>
<gene>
    <name evidence="1" type="ORF">S1361_06715</name>
</gene>
<dbReference type="Proteomes" id="UP000663908">
    <property type="component" value="Chromosome"/>
</dbReference>
<proteinExistence type="predicted"/>
<reference evidence="1 2" key="1">
    <citation type="submission" date="2021-03" db="EMBL/GenBank/DDBJ databases">
        <title>Complete genome sequence of Streptomyces cyanogenus S136, producer of anticancer angucycline landomycin A.</title>
        <authorList>
            <person name="Hrab P."/>
            <person name="Ruckert C."/>
            <person name="Busche T."/>
            <person name="Ostash I."/>
            <person name="Kalinowski J."/>
            <person name="Fedorenko V."/>
            <person name="Yushchuk O."/>
            <person name="Ostash B."/>
        </authorList>
    </citation>
    <scope>NUCLEOTIDE SEQUENCE [LARGE SCALE GENOMIC DNA]</scope>
    <source>
        <strain evidence="1 2">S136</strain>
    </source>
</reference>
<evidence type="ECO:0000313" key="1">
    <source>
        <dbReference type="EMBL" id="QTD97038.1"/>
    </source>
</evidence>